<feature type="transmembrane region" description="Helical" evidence="1">
    <location>
        <begin position="51"/>
        <end position="68"/>
    </location>
</feature>
<reference evidence="2 3" key="1">
    <citation type="submission" date="2015-03" db="EMBL/GenBank/DDBJ databases">
        <authorList>
            <person name="Lepp D."/>
            <person name="Hassan Y.I."/>
            <person name="Li X.-Z."/>
            <person name="Zhou T."/>
        </authorList>
    </citation>
    <scope>NUCLEOTIDE SEQUENCE [LARGE SCALE GENOMIC DNA]</scope>
    <source>
        <strain evidence="2 3">E84</strain>
    </source>
</reference>
<keyword evidence="3" id="KW-1185">Reference proteome</keyword>
<organism evidence="2 3">
    <name type="scientific">Devosia epidermidihirudinis</name>
    <dbReference type="NCBI Taxonomy" id="1293439"/>
    <lineage>
        <taxon>Bacteria</taxon>
        <taxon>Pseudomonadati</taxon>
        <taxon>Pseudomonadota</taxon>
        <taxon>Alphaproteobacteria</taxon>
        <taxon>Hyphomicrobiales</taxon>
        <taxon>Devosiaceae</taxon>
        <taxon>Devosia</taxon>
    </lineage>
</organism>
<accession>A0A0F5QFN9</accession>
<dbReference type="AlphaFoldDB" id="A0A0F5QFN9"/>
<gene>
    <name evidence="2" type="ORF">WH87_06430</name>
</gene>
<proteinExistence type="predicted"/>
<dbReference type="EMBL" id="LANJ01000011">
    <property type="protein sequence ID" value="KKC39765.1"/>
    <property type="molecule type" value="Genomic_DNA"/>
</dbReference>
<keyword evidence="1" id="KW-1133">Transmembrane helix</keyword>
<keyword evidence="1" id="KW-0812">Transmembrane</keyword>
<sequence length="100" mass="10838">MTPWWDYLLAVVAPLFLINGIPHFVSGLMGRKFPTPFVGGPPNFDSATRNVLWGGSNLLVGGIALWLLRDSVSNPIILVEMIALAFAAALGLSRIFSRLT</sequence>
<protein>
    <submittedName>
        <fullName evidence="2">Uncharacterized protein</fullName>
    </submittedName>
</protein>
<dbReference type="Proteomes" id="UP000033411">
    <property type="component" value="Unassembled WGS sequence"/>
</dbReference>
<keyword evidence="1" id="KW-0472">Membrane</keyword>
<evidence type="ECO:0000313" key="2">
    <source>
        <dbReference type="EMBL" id="KKC39765.1"/>
    </source>
</evidence>
<name>A0A0F5QFN9_9HYPH</name>
<dbReference type="OrthoDB" id="7365954at2"/>
<comment type="caution">
    <text evidence="2">The sequence shown here is derived from an EMBL/GenBank/DDBJ whole genome shotgun (WGS) entry which is preliminary data.</text>
</comment>
<dbReference type="STRING" id="1293439.WH87_06430"/>
<dbReference type="RefSeq" id="WP_046138008.1">
    <property type="nucleotide sequence ID" value="NZ_LANJ01000011.1"/>
</dbReference>
<dbReference type="PATRIC" id="fig|1293439.3.peg.853"/>
<evidence type="ECO:0000256" key="1">
    <source>
        <dbReference type="SAM" id="Phobius"/>
    </source>
</evidence>
<evidence type="ECO:0000313" key="3">
    <source>
        <dbReference type="Proteomes" id="UP000033411"/>
    </source>
</evidence>
<feature type="transmembrane region" description="Helical" evidence="1">
    <location>
        <begin position="75"/>
        <end position="96"/>
    </location>
</feature>